<dbReference type="AlphaFoldDB" id="A0A380E021"/>
<accession>A0A380E021</accession>
<evidence type="ECO:0000313" key="2">
    <source>
        <dbReference type="Proteomes" id="UP000255091"/>
    </source>
</evidence>
<gene>
    <name evidence="1" type="ORF">NCTC6133_03566</name>
</gene>
<evidence type="ECO:0000313" key="1">
    <source>
        <dbReference type="EMBL" id="SUK61727.1"/>
    </source>
</evidence>
<protein>
    <submittedName>
        <fullName evidence="1">Exported protein</fullName>
    </submittedName>
</protein>
<sequence length="186" mass="21869">MKKLLITIVYRINRALGFAIYAAINHSTSSSNNQEQENKATHKKTDTKKMINKMIVQTKQIKNKIMAITLLMTINHLYRQMFLTTIQQHLRIRNQLSQKTQIQIKIILTVVAVNRQQTTKIINNRTHHLLINQIIPIRLLNKHLKHNHLKINHLPDTSTSIRYISPEKQQYDIFLFEISYCCSLFA</sequence>
<dbReference type="EMBL" id="UHAP01000001">
    <property type="protein sequence ID" value="SUK61727.1"/>
    <property type="molecule type" value="Genomic_DNA"/>
</dbReference>
<name>A0A380E021_STAAU</name>
<dbReference type="Proteomes" id="UP000255091">
    <property type="component" value="Unassembled WGS sequence"/>
</dbReference>
<proteinExistence type="predicted"/>
<reference evidence="1 2" key="1">
    <citation type="submission" date="2018-06" db="EMBL/GenBank/DDBJ databases">
        <authorList>
            <consortium name="Pathogen Informatics"/>
            <person name="Doyle S."/>
        </authorList>
    </citation>
    <scope>NUCLEOTIDE SEQUENCE [LARGE SCALE GENOMIC DNA]</scope>
    <source>
        <strain evidence="1 2">NCTC6133</strain>
    </source>
</reference>
<organism evidence="1 2">
    <name type="scientific">Staphylococcus aureus</name>
    <dbReference type="NCBI Taxonomy" id="1280"/>
    <lineage>
        <taxon>Bacteria</taxon>
        <taxon>Bacillati</taxon>
        <taxon>Bacillota</taxon>
        <taxon>Bacilli</taxon>
        <taxon>Bacillales</taxon>
        <taxon>Staphylococcaceae</taxon>
        <taxon>Staphylococcus</taxon>
    </lineage>
</organism>